<dbReference type="InterPro" id="IPR028345">
    <property type="entry name" value="Antibiotic_NAT-like"/>
</dbReference>
<keyword evidence="5" id="KW-1185">Reference proteome</keyword>
<dbReference type="Proteomes" id="UP000320580">
    <property type="component" value="Chromosome"/>
</dbReference>
<dbReference type="GO" id="GO:0046677">
    <property type="term" value="P:response to antibiotic"/>
    <property type="evidence" value="ECO:0007669"/>
    <property type="project" value="InterPro"/>
</dbReference>
<accession>A0A5B8IFN3</accession>
<gene>
    <name evidence="4" type="ORF">FQU76_05405</name>
</gene>
<dbReference type="OrthoDB" id="7330654at2"/>
<evidence type="ECO:0000313" key="5">
    <source>
        <dbReference type="Proteomes" id="UP000320580"/>
    </source>
</evidence>
<dbReference type="AlphaFoldDB" id="A0A5B8IFN3"/>
<name>A0A5B8IFN3_9ACTN</name>
<dbReference type="Pfam" id="PF02522">
    <property type="entry name" value="Antibiotic_NAT"/>
    <property type="match status" value="1"/>
</dbReference>
<evidence type="ECO:0000256" key="2">
    <source>
        <dbReference type="ARBA" id="ARBA00022679"/>
    </source>
</evidence>
<dbReference type="InterPro" id="IPR003679">
    <property type="entry name" value="Amioglycoside_AcTrfase"/>
</dbReference>
<organism evidence="4 5">
    <name type="scientific">Streptomyces qinzhouensis</name>
    <dbReference type="NCBI Taxonomy" id="2599401"/>
    <lineage>
        <taxon>Bacteria</taxon>
        <taxon>Bacillati</taxon>
        <taxon>Actinomycetota</taxon>
        <taxon>Actinomycetes</taxon>
        <taxon>Kitasatosporales</taxon>
        <taxon>Streptomycetaceae</taxon>
        <taxon>Streptomyces</taxon>
    </lineage>
</organism>
<keyword evidence="2 4" id="KW-0808">Transferase</keyword>
<evidence type="ECO:0000313" key="4">
    <source>
        <dbReference type="EMBL" id="QDY76059.1"/>
    </source>
</evidence>
<protein>
    <submittedName>
        <fullName evidence="4">AAC(3) family N-acetyltransferase</fullName>
    </submittedName>
</protein>
<keyword evidence="3" id="KW-0012">Acyltransferase</keyword>
<dbReference type="RefSeq" id="WP_146479358.1">
    <property type="nucleotide sequence ID" value="NZ_CP042266.1"/>
</dbReference>
<reference evidence="4 5" key="1">
    <citation type="submission" date="2019-07" db="EMBL/GenBank/DDBJ databases">
        <authorList>
            <person name="Zhu P."/>
        </authorList>
    </citation>
    <scope>NUCLEOTIDE SEQUENCE [LARGE SCALE GENOMIC DNA]</scope>
    <source>
        <strain evidence="4 5">SSL-25</strain>
    </source>
</reference>
<proteinExistence type="inferred from homology"/>
<comment type="similarity">
    <text evidence="1">Belongs to the antibiotic N-acetyltransferase family.</text>
</comment>
<dbReference type="PANTHER" id="PTHR11104:SF0">
    <property type="entry name" value="SPBETA PROPHAGE-DERIVED AMINOGLYCOSIDE N(3')-ACETYLTRANSFERASE-LIKE PROTEIN YOKD"/>
    <property type="match status" value="1"/>
</dbReference>
<dbReference type="SUPFAM" id="SSF110710">
    <property type="entry name" value="TTHA0583/YokD-like"/>
    <property type="match status" value="1"/>
</dbReference>
<dbReference type="PANTHER" id="PTHR11104">
    <property type="entry name" value="AMINOGLYCOSIDE N3-ACETYLTRANSFERASE"/>
    <property type="match status" value="1"/>
</dbReference>
<dbReference type="KEGG" id="sqz:FQU76_05405"/>
<dbReference type="EMBL" id="CP042266">
    <property type="protein sequence ID" value="QDY76059.1"/>
    <property type="molecule type" value="Genomic_DNA"/>
</dbReference>
<sequence length="254" mass="27313">MADPGITAELTALGVEPGSILLVHAALRGTGLAADTLRDALVAALGPGGTLVTPAFTPANSTTSQAHLDRIDGMTADRVRDFRERMPAFDPAVTPSEGMGRLAESVRTAPGAVRSSHPQTSFTALGARAAELLAHHPLTSHLGWDSPLGALHRAGARVLMINVDFSVCTAFHLAEYHPSAPRRPYSCVVRRPNGGKKWTTYEDVVLDDLEFDTIGADFPPGLVRTGQLGGRRTRLFPIKEAVRHADRWMSEKRR</sequence>
<evidence type="ECO:0000256" key="3">
    <source>
        <dbReference type="ARBA" id="ARBA00023315"/>
    </source>
</evidence>
<dbReference type="GO" id="GO:0008080">
    <property type="term" value="F:N-acetyltransferase activity"/>
    <property type="evidence" value="ECO:0007669"/>
    <property type="project" value="InterPro"/>
</dbReference>
<evidence type="ECO:0000256" key="1">
    <source>
        <dbReference type="ARBA" id="ARBA00006383"/>
    </source>
</evidence>